<name>A0A4U6X5D9_9PEZI</name>
<dbReference type="PANTHER" id="PTHR42083:SF1">
    <property type="entry name" value="MARVEL DOMAIN-CONTAINING PROTEIN"/>
    <property type="match status" value="1"/>
</dbReference>
<gene>
    <name evidence="2" type="ORF">CTA1_9443</name>
</gene>
<accession>A0A4U6X5D9</accession>
<dbReference type="STRING" id="1306861.A0A4U6X5D9"/>
<dbReference type="EMBL" id="PJEX01000397">
    <property type="protein sequence ID" value="TKW50445.1"/>
    <property type="molecule type" value="Genomic_DNA"/>
</dbReference>
<feature type="transmembrane region" description="Helical" evidence="1">
    <location>
        <begin position="154"/>
        <end position="176"/>
    </location>
</feature>
<feature type="transmembrane region" description="Helical" evidence="1">
    <location>
        <begin position="72"/>
        <end position="90"/>
    </location>
</feature>
<comment type="caution">
    <text evidence="2">The sequence shown here is derived from an EMBL/GenBank/DDBJ whole genome shotgun (WGS) entry which is preliminary data.</text>
</comment>
<feature type="transmembrane region" description="Helical" evidence="1">
    <location>
        <begin position="113"/>
        <end position="142"/>
    </location>
</feature>
<proteinExistence type="predicted"/>
<feature type="transmembrane region" description="Helical" evidence="1">
    <location>
        <begin position="196"/>
        <end position="217"/>
    </location>
</feature>
<evidence type="ECO:0000313" key="3">
    <source>
        <dbReference type="Proteomes" id="UP000310108"/>
    </source>
</evidence>
<dbReference type="Proteomes" id="UP000310108">
    <property type="component" value="Unassembled WGS sequence"/>
</dbReference>
<keyword evidence="1" id="KW-0472">Membrane</keyword>
<keyword evidence="1" id="KW-0812">Transmembrane</keyword>
<reference evidence="2 3" key="1">
    <citation type="journal article" date="2019" name="PLoS ONE">
        <title>Comparative genome analysis indicates high evolutionary potential of pathogenicity genes in Colletotrichum tanaceti.</title>
        <authorList>
            <person name="Lelwala R.V."/>
            <person name="Korhonen P.K."/>
            <person name="Young N.D."/>
            <person name="Scott J.B."/>
            <person name="Ades P.A."/>
            <person name="Gasser R.B."/>
            <person name="Taylor P.W.J."/>
        </authorList>
    </citation>
    <scope>NUCLEOTIDE SEQUENCE [LARGE SCALE GENOMIC DNA]</scope>
    <source>
        <strain evidence="2">BRIP57314</strain>
    </source>
</reference>
<organism evidence="2 3">
    <name type="scientific">Colletotrichum tanaceti</name>
    <dbReference type="NCBI Taxonomy" id="1306861"/>
    <lineage>
        <taxon>Eukaryota</taxon>
        <taxon>Fungi</taxon>
        <taxon>Dikarya</taxon>
        <taxon>Ascomycota</taxon>
        <taxon>Pezizomycotina</taxon>
        <taxon>Sordariomycetes</taxon>
        <taxon>Hypocreomycetidae</taxon>
        <taxon>Glomerellales</taxon>
        <taxon>Glomerellaceae</taxon>
        <taxon>Colletotrichum</taxon>
        <taxon>Colletotrichum destructivum species complex</taxon>
    </lineage>
</organism>
<evidence type="ECO:0008006" key="4">
    <source>
        <dbReference type="Google" id="ProtNLM"/>
    </source>
</evidence>
<dbReference type="AlphaFoldDB" id="A0A4U6X5D9"/>
<dbReference type="PANTHER" id="PTHR42083">
    <property type="entry name" value="MARVEL DOMAIN-CONTAINING PROTEIN"/>
    <property type="match status" value="1"/>
</dbReference>
<keyword evidence="1" id="KW-1133">Transmembrane helix</keyword>
<sequence length="253" mass="26948">MGNFGNALKAGQTAVELGRNVQGFAGAAADFRAADKGELGRTAGRGVFNEGAETGKTMGKTWLKTFEVVPRLVCRGLQFLLALVACGFYGNRVDADRKDEGGGGGGSGFSPEWILAVAVAGASAVTAVLFVAATPLGAIPFVGGRIRIFKTYRAFAWDLVLFVAWIVVFGIFAAIFLQRDGDDDPYKGSSTGAMKAAVWVDLANAIFWFVSGVYGCIKTFLGDKTDRMTDRIGQKLFEKKQEPAKEANYAESV</sequence>
<protein>
    <recommendedName>
        <fullName evidence="4">MARVEL domain-containing protein</fullName>
    </recommendedName>
</protein>
<evidence type="ECO:0000313" key="2">
    <source>
        <dbReference type="EMBL" id="TKW50445.1"/>
    </source>
</evidence>
<evidence type="ECO:0000256" key="1">
    <source>
        <dbReference type="SAM" id="Phobius"/>
    </source>
</evidence>
<dbReference type="OrthoDB" id="5363290at2759"/>
<keyword evidence="3" id="KW-1185">Reference proteome</keyword>